<proteinExistence type="predicted"/>
<sequence>MNKINQESAKSVNSEASQLLLNMFHELSEDIYCAGWSANIEFYLWEITLETDKNTSTFLRENLKDYQIKELSRLSNLCQGWWVWKDPQGETFVSLDEMGQLYKNWKNFRPKVTPIIEDDPENSNGIMYKLRQIKL</sequence>
<reference evidence="1 2" key="1">
    <citation type="submission" date="2007-03" db="EMBL/GenBank/DDBJ databases">
        <authorList>
            <person name="Stal L."/>
            <person name="Ferriera S."/>
            <person name="Johnson J."/>
            <person name="Kravitz S."/>
            <person name="Beeson K."/>
            <person name="Sutton G."/>
            <person name="Rogers Y.-H."/>
            <person name="Friedman R."/>
            <person name="Frazier M."/>
            <person name="Venter J.C."/>
        </authorList>
    </citation>
    <scope>NUCLEOTIDE SEQUENCE [LARGE SCALE GENOMIC DNA]</scope>
    <source>
        <strain evidence="1 2">CCY0110</strain>
    </source>
</reference>
<gene>
    <name evidence="1" type="ORF">CY0110_14455</name>
</gene>
<keyword evidence="2" id="KW-1185">Reference proteome</keyword>
<dbReference type="AlphaFoldDB" id="A3IZ42"/>
<dbReference type="EMBL" id="AAXW01000094">
    <property type="protein sequence ID" value="EAZ88246.1"/>
    <property type="molecule type" value="Genomic_DNA"/>
</dbReference>
<organism evidence="1 2">
    <name type="scientific">Crocosphaera chwakensis CCY0110</name>
    <dbReference type="NCBI Taxonomy" id="391612"/>
    <lineage>
        <taxon>Bacteria</taxon>
        <taxon>Bacillati</taxon>
        <taxon>Cyanobacteriota</taxon>
        <taxon>Cyanophyceae</taxon>
        <taxon>Oscillatoriophycideae</taxon>
        <taxon>Chroococcales</taxon>
        <taxon>Aphanothecaceae</taxon>
        <taxon>Crocosphaera</taxon>
        <taxon>Crocosphaera chwakensis</taxon>
    </lineage>
</organism>
<comment type="caution">
    <text evidence="1">The sequence shown here is derived from an EMBL/GenBank/DDBJ whole genome shotgun (WGS) entry which is preliminary data.</text>
</comment>
<name>A3IZ42_9CHRO</name>
<protein>
    <submittedName>
        <fullName evidence="1">Uncharacterized protein</fullName>
    </submittedName>
</protein>
<dbReference type="RefSeq" id="WP_008278658.1">
    <property type="nucleotide sequence ID" value="NZ_AAXW01000094.1"/>
</dbReference>
<dbReference type="OrthoDB" id="480302at2"/>
<dbReference type="Proteomes" id="UP000003781">
    <property type="component" value="Unassembled WGS sequence"/>
</dbReference>
<evidence type="ECO:0000313" key="1">
    <source>
        <dbReference type="EMBL" id="EAZ88246.1"/>
    </source>
</evidence>
<accession>A3IZ42</accession>
<evidence type="ECO:0000313" key="2">
    <source>
        <dbReference type="Proteomes" id="UP000003781"/>
    </source>
</evidence>